<dbReference type="SUPFAM" id="SSF53850">
    <property type="entry name" value="Periplasmic binding protein-like II"/>
    <property type="match status" value="1"/>
</dbReference>
<dbReference type="AlphaFoldDB" id="A0A840LEM5"/>
<evidence type="ECO:0000313" key="7">
    <source>
        <dbReference type="Proteomes" id="UP000562027"/>
    </source>
</evidence>
<dbReference type="PANTHER" id="PTHR30126:SF40">
    <property type="entry name" value="HTH-TYPE TRANSCRIPTIONAL REGULATOR GLTR"/>
    <property type="match status" value="1"/>
</dbReference>
<dbReference type="PROSITE" id="PS50931">
    <property type="entry name" value="HTH_LYSR"/>
    <property type="match status" value="1"/>
</dbReference>
<dbReference type="InterPro" id="IPR036390">
    <property type="entry name" value="WH_DNA-bd_sf"/>
</dbReference>
<dbReference type="SUPFAM" id="SSF46785">
    <property type="entry name" value="Winged helix' DNA-binding domain"/>
    <property type="match status" value="1"/>
</dbReference>
<dbReference type="RefSeq" id="WP_184301025.1">
    <property type="nucleotide sequence ID" value="NZ_JACHLP010000006.1"/>
</dbReference>
<dbReference type="InterPro" id="IPR005119">
    <property type="entry name" value="LysR_subst-bd"/>
</dbReference>
<accession>A0A840LEM5</accession>
<dbReference type="CDD" id="cd05466">
    <property type="entry name" value="PBP2_LTTR_substrate"/>
    <property type="match status" value="1"/>
</dbReference>
<feature type="domain" description="HTH lysR-type" evidence="5">
    <location>
        <begin position="1"/>
        <end position="58"/>
    </location>
</feature>
<reference evidence="6 7" key="1">
    <citation type="submission" date="2020-08" db="EMBL/GenBank/DDBJ databases">
        <title>Functional genomics of gut bacteria from endangered species of beetles.</title>
        <authorList>
            <person name="Carlos-Shanley C."/>
        </authorList>
    </citation>
    <scope>NUCLEOTIDE SEQUENCE [LARGE SCALE GENOMIC DNA]</scope>
    <source>
        <strain evidence="6 7">S00239</strain>
    </source>
</reference>
<keyword evidence="7" id="KW-1185">Reference proteome</keyword>
<comment type="similarity">
    <text evidence="1">Belongs to the LysR transcriptional regulatory family.</text>
</comment>
<evidence type="ECO:0000256" key="4">
    <source>
        <dbReference type="ARBA" id="ARBA00023163"/>
    </source>
</evidence>
<dbReference type="FunFam" id="1.10.10.10:FF:000001">
    <property type="entry name" value="LysR family transcriptional regulator"/>
    <property type="match status" value="1"/>
</dbReference>
<protein>
    <submittedName>
        <fullName evidence="6">DNA-binding transcriptional LysR family regulator</fullName>
    </submittedName>
</protein>
<dbReference type="GO" id="GO:0003700">
    <property type="term" value="F:DNA-binding transcription factor activity"/>
    <property type="evidence" value="ECO:0007669"/>
    <property type="project" value="InterPro"/>
</dbReference>
<dbReference type="GO" id="GO:0000976">
    <property type="term" value="F:transcription cis-regulatory region binding"/>
    <property type="evidence" value="ECO:0007669"/>
    <property type="project" value="TreeGrafter"/>
</dbReference>
<evidence type="ECO:0000313" key="6">
    <source>
        <dbReference type="EMBL" id="MBB4844509.1"/>
    </source>
</evidence>
<dbReference type="PANTHER" id="PTHR30126">
    <property type="entry name" value="HTH-TYPE TRANSCRIPTIONAL REGULATOR"/>
    <property type="match status" value="1"/>
</dbReference>
<dbReference type="Gene3D" id="3.40.190.10">
    <property type="entry name" value="Periplasmic binding protein-like II"/>
    <property type="match status" value="2"/>
</dbReference>
<evidence type="ECO:0000256" key="3">
    <source>
        <dbReference type="ARBA" id="ARBA00023125"/>
    </source>
</evidence>
<dbReference type="Pfam" id="PF00126">
    <property type="entry name" value="HTH_1"/>
    <property type="match status" value="1"/>
</dbReference>
<organism evidence="6 7">
    <name type="scientific">Roseateles oligotrophus</name>
    <dbReference type="NCBI Taxonomy" id="1769250"/>
    <lineage>
        <taxon>Bacteria</taxon>
        <taxon>Pseudomonadati</taxon>
        <taxon>Pseudomonadota</taxon>
        <taxon>Betaproteobacteria</taxon>
        <taxon>Burkholderiales</taxon>
        <taxon>Sphaerotilaceae</taxon>
        <taxon>Roseateles</taxon>
    </lineage>
</organism>
<evidence type="ECO:0000259" key="5">
    <source>
        <dbReference type="PROSITE" id="PS50931"/>
    </source>
</evidence>
<keyword evidence="2" id="KW-0805">Transcription regulation</keyword>
<sequence>MELHQIRAFVAVARVGHVTKAAEVLCVTQPAVTAQIKGLESSLGVALFDRGAGRMSLTRAGEKLLPQAETLLAAAAELKGSARSMQGELSGRVDLGLPAESAEFLRTGALSVLVQRDLPLIELHTHTQAVGHLLDQVRGGGLAAAFTISVHPPRDLQWLALRSVSYRIAIPLRLAAEMQRGGWRVLAGLPWVDGSVDSHVHQLLRGLFEQQGLAPNVVMRSDDSGHLDSFVRAGSACALLREEVAVPGVERGDWMVWGHARVDAKLYFSSAAERASDPLVVALNSAVQAVWA</sequence>
<dbReference type="EMBL" id="JACHLP010000006">
    <property type="protein sequence ID" value="MBB4844509.1"/>
    <property type="molecule type" value="Genomic_DNA"/>
</dbReference>
<dbReference type="Gene3D" id="1.10.10.10">
    <property type="entry name" value="Winged helix-like DNA-binding domain superfamily/Winged helix DNA-binding domain"/>
    <property type="match status" value="1"/>
</dbReference>
<dbReference type="PRINTS" id="PR00039">
    <property type="entry name" value="HTHLYSR"/>
</dbReference>
<comment type="caution">
    <text evidence="6">The sequence shown here is derived from an EMBL/GenBank/DDBJ whole genome shotgun (WGS) entry which is preliminary data.</text>
</comment>
<gene>
    <name evidence="6" type="ORF">HNP55_003053</name>
</gene>
<keyword evidence="3 6" id="KW-0238">DNA-binding</keyword>
<keyword evidence="4" id="KW-0804">Transcription</keyword>
<evidence type="ECO:0000256" key="2">
    <source>
        <dbReference type="ARBA" id="ARBA00023015"/>
    </source>
</evidence>
<proteinExistence type="inferred from homology"/>
<evidence type="ECO:0000256" key="1">
    <source>
        <dbReference type="ARBA" id="ARBA00009437"/>
    </source>
</evidence>
<dbReference type="InterPro" id="IPR000847">
    <property type="entry name" value="LysR_HTH_N"/>
</dbReference>
<dbReference type="Proteomes" id="UP000562027">
    <property type="component" value="Unassembled WGS sequence"/>
</dbReference>
<dbReference type="InterPro" id="IPR036388">
    <property type="entry name" value="WH-like_DNA-bd_sf"/>
</dbReference>
<name>A0A840LEM5_9BURK</name>
<dbReference type="Pfam" id="PF03466">
    <property type="entry name" value="LysR_substrate"/>
    <property type="match status" value="1"/>
</dbReference>